<accession>A0ABR2MTX6</accession>
<name>A0ABR2MTX6_9ASPA</name>
<evidence type="ECO:0000313" key="1">
    <source>
        <dbReference type="EMBL" id="KAK8966383.1"/>
    </source>
</evidence>
<dbReference type="Proteomes" id="UP001412067">
    <property type="component" value="Unassembled WGS sequence"/>
</dbReference>
<keyword evidence="2" id="KW-1185">Reference proteome</keyword>
<organism evidence="1 2">
    <name type="scientific">Platanthera guangdongensis</name>
    <dbReference type="NCBI Taxonomy" id="2320717"/>
    <lineage>
        <taxon>Eukaryota</taxon>
        <taxon>Viridiplantae</taxon>
        <taxon>Streptophyta</taxon>
        <taxon>Embryophyta</taxon>
        <taxon>Tracheophyta</taxon>
        <taxon>Spermatophyta</taxon>
        <taxon>Magnoliopsida</taxon>
        <taxon>Liliopsida</taxon>
        <taxon>Asparagales</taxon>
        <taxon>Orchidaceae</taxon>
        <taxon>Orchidoideae</taxon>
        <taxon>Orchideae</taxon>
        <taxon>Orchidinae</taxon>
        <taxon>Platanthera</taxon>
    </lineage>
</organism>
<evidence type="ECO:0008006" key="3">
    <source>
        <dbReference type="Google" id="ProtNLM"/>
    </source>
</evidence>
<gene>
    <name evidence="1" type="ORF">KSP40_PGU010430</name>
</gene>
<reference evidence="1 2" key="1">
    <citation type="journal article" date="2022" name="Nat. Plants">
        <title>Genomes of leafy and leafless Platanthera orchids illuminate the evolution of mycoheterotrophy.</title>
        <authorList>
            <person name="Li M.H."/>
            <person name="Liu K.W."/>
            <person name="Li Z."/>
            <person name="Lu H.C."/>
            <person name="Ye Q.L."/>
            <person name="Zhang D."/>
            <person name="Wang J.Y."/>
            <person name="Li Y.F."/>
            <person name="Zhong Z.M."/>
            <person name="Liu X."/>
            <person name="Yu X."/>
            <person name="Liu D.K."/>
            <person name="Tu X.D."/>
            <person name="Liu B."/>
            <person name="Hao Y."/>
            <person name="Liao X.Y."/>
            <person name="Jiang Y.T."/>
            <person name="Sun W.H."/>
            <person name="Chen J."/>
            <person name="Chen Y.Q."/>
            <person name="Ai Y."/>
            <person name="Zhai J.W."/>
            <person name="Wu S.S."/>
            <person name="Zhou Z."/>
            <person name="Hsiao Y.Y."/>
            <person name="Wu W.L."/>
            <person name="Chen Y.Y."/>
            <person name="Lin Y.F."/>
            <person name="Hsu J.L."/>
            <person name="Li C.Y."/>
            <person name="Wang Z.W."/>
            <person name="Zhao X."/>
            <person name="Zhong W.Y."/>
            <person name="Ma X.K."/>
            <person name="Ma L."/>
            <person name="Huang J."/>
            <person name="Chen G.Z."/>
            <person name="Huang M.Z."/>
            <person name="Huang L."/>
            <person name="Peng D.H."/>
            <person name="Luo Y.B."/>
            <person name="Zou S.Q."/>
            <person name="Chen S.P."/>
            <person name="Lan S."/>
            <person name="Tsai W.C."/>
            <person name="Van de Peer Y."/>
            <person name="Liu Z.J."/>
        </authorList>
    </citation>
    <scope>NUCLEOTIDE SEQUENCE [LARGE SCALE GENOMIC DNA]</scope>
    <source>
        <strain evidence="1">Lor288</strain>
    </source>
</reference>
<comment type="caution">
    <text evidence="1">The sequence shown here is derived from an EMBL/GenBank/DDBJ whole genome shotgun (WGS) entry which is preliminary data.</text>
</comment>
<sequence length="106" mass="12159">MVSRDQALRRSKRIIKPPTRYSEGNAVSLVSYFFAGPLVERVPSSCKDTTRVKEVDYAKDEEVISLRGNEAWDLVPKVVGVTPVTYKWRLKLKKKEEGSITPFRRC</sequence>
<protein>
    <recommendedName>
        <fullName evidence="3">Transposase</fullName>
    </recommendedName>
</protein>
<evidence type="ECO:0000313" key="2">
    <source>
        <dbReference type="Proteomes" id="UP001412067"/>
    </source>
</evidence>
<dbReference type="EMBL" id="JBBWWR010000005">
    <property type="protein sequence ID" value="KAK8966383.1"/>
    <property type="molecule type" value="Genomic_DNA"/>
</dbReference>
<proteinExistence type="predicted"/>